<dbReference type="NCBIfam" id="TIGR02227">
    <property type="entry name" value="sigpep_I_bact"/>
    <property type="match status" value="1"/>
</dbReference>
<evidence type="ECO:0000259" key="9">
    <source>
        <dbReference type="Pfam" id="PF10502"/>
    </source>
</evidence>
<keyword evidence="8" id="KW-0812">Transmembrane</keyword>
<keyword evidence="8" id="KW-1133">Transmembrane helix</keyword>
<dbReference type="EC" id="3.4.21.89" evidence="4 8"/>
<evidence type="ECO:0000256" key="8">
    <source>
        <dbReference type="RuleBase" id="RU362042"/>
    </source>
</evidence>
<evidence type="ECO:0000313" key="11">
    <source>
        <dbReference type="Proteomes" id="UP000301475"/>
    </source>
</evidence>
<evidence type="ECO:0000256" key="5">
    <source>
        <dbReference type="ARBA" id="ARBA00022670"/>
    </source>
</evidence>
<dbReference type="GO" id="GO:0005886">
    <property type="term" value="C:plasma membrane"/>
    <property type="evidence" value="ECO:0007669"/>
    <property type="project" value="UniProtKB-SubCell"/>
</dbReference>
<evidence type="ECO:0000256" key="7">
    <source>
        <dbReference type="PIRSR" id="PIRSR600223-1"/>
    </source>
</evidence>
<keyword evidence="5 8" id="KW-0645">Protease</keyword>
<dbReference type="Proteomes" id="UP000301475">
    <property type="component" value="Chromosome"/>
</dbReference>
<accession>A0A4P8Y3B9</accession>
<dbReference type="InterPro" id="IPR019756">
    <property type="entry name" value="Pept_S26A_signal_pept_1_Ser-AS"/>
</dbReference>
<dbReference type="InterPro" id="IPR019533">
    <property type="entry name" value="Peptidase_S26"/>
</dbReference>
<keyword evidence="11" id="KW-1185">Reference proteome</keyword>
<dbReference type="InterPro" id="IPR000223">
    <property type="entry name" value="Pept_S26A_signal_pept_1"/>
</dbReference>
<dbReference type="PROSITE" id="PS00501">
    <property type="entry name" value="SPASE_I_1"/>
    <property type="match status" value="1"/>
</dbReference>
<dbReference type="EMBL" id="CP039381">
    <property type="protein sequence ID" value="QCT07828.1"/>
    <property type="molecule type" value="Genomic_DNA"/>
</dbReference>
<protein>
    <recommendedName>
        <fullName evidence="4 8">Signal peptidase I</fullName>
        <ecNumber evidence="4 8">3.4.21.89</ecNumber>
    </recommendedName>
</protein>
<evidence type="ECO:0000256" key="3">
    <source>
        <dbReference type="ARBA" id="ARBA00009370"/>
    </source>
</evidence>
<proteinExistence type="inferred from homology"/>
<dbReference type="InterPro" id="IPR019758">
    <property type="entry name" value="Pept_S26A_signal_pept_1_CS"/>
</dbReference>
<dbReference type="OrthoDB" id="9802919at2"/>
<feature type="domain" description="Peptidase S26" evidence="9">
    <location>
        <begin position="17"/>
        <end position="172"/>
    </location>
</feature>
<dbReference type="PANTHER" id="PTHR43390">
    <property type="entry name" value="SIGNAL PEPTIDASE I"/>
    <property type="match status" value="1"/>
</dbReference>
<dbReference type="GO" id="GO:0006465">
    <property type="term" value="P:signal peptide processing"/>
    <property type="evidence" value="ECO:0007669"/>
    <property type="project" value="InterPro"/>
</dbReference>
<sequence>MDNNYTIKTKSAPNWIYDWTKSIISVIFVVLIILTFFFRIVNVDGTSMYSTLYDGDKLFVSSFLYTPTDGDIVIISHGQYLDEPIVKRVIATEGQTLKIDFDKQKVYVDGKELNEPYVSSELIPGDAKIPEVIPEGKIFVMGDNRYVSKDSRYVEVGLINVKDVIGKAQFTLFPFNHAKYLY</sequence>
<comment type="catalytic activity">
    <reaction evidence="1 8">
        <text>Cleavage of hydrophobic, N-terminal signal or leader sequences from secreted and periplasmic proteins.</text>
        <dbReference type="EC" id="3.4.21.89"/>
    </reaction>
</comment>
<feature type="active site" evidence="7">
    <location>
        <position position="87"/>
    </location>
</feature>
<keyword evidence="8" id="KW-0472">Membrane</keyword>
<reference evidence="10 11" key="1">
    <citation type="submission" date="2019-04" db="EMBL/GenBank/DDBJ databases">
        <authorList>
            <person name="Embree M."/>
            <person name="Gaffney J.R."/>
        </authorList>
    </citation>
    <scope>NUCLEOTIDE SEQUENCE [LARGE SCALE GENOMIC DNA]</scope>
    <source>
        <strain evidence="10 11">JE7A12</strain>
    </source>
</reference>
<dbReference type="Pfam" id="PF10502">
    <property type="entry name" value="Peptidase_S26"/>
    <property type="match status" value="1"/>
</dbReference>
<dbReference type="Gene3D" id="2.10.109.10">
    <property type="entry name" value="Umud Fragment, subunit A"/>
    <property type="match status" value="1"/>
</dbReference>
<gene>
    <name evidence="10" type="primary">lepB</name>
    <name evidence="10" type="ORF">E5Z56_10890</name>
</gene>
<dbReference type="PROSITE" id="PS00761">
    <property type="entry name" value="SPASE_I_3"/>
    <property type="match status" value="1"/>
</dbReference>
<evidence type="ECO:0000256" key="4">
    <source>
        <dbReference type="ARBA" id="ARBA00013208"/>
    </source>
</evidence>
<dbReference type="AlphaFoldDB" id="A0A4P8Y3B9"/>
<evidence type="ECO:0000256" key="1">
    <source>
        <dbReference type="ARBA" id="ARBA00000677"/>
    </source>
</evidence>
<dbReference type="GO" id="GO:0004252">
    <property type="term" value="F:serine-type endopeptidase activity"/>
    <property type="evidence" value="ECO:0007669"/>
    <property type="project" value="InterPro"/>
</dbReference>
<dbReference type="RefSeq" id="WP_138157812.1">
    <property type="nucleotide sequence ID" value="NZ_CP039381.1"/>
</dbReference>
<dbReference type="GO" id="GO:0009003">
    <property type="term" value="F:signal peptidase activity"/>
    <property type="evidence" value="ECO:0007669"/>
    <property type="project" value="UniProtKB-EC"/>
</dbReference>
<dbReference type="KEGG" id="ruj:E5Z56_10890"/>
<evidence type="ECO:0000313" key="10">
    <source>
        <dbReference type="EMBL" id="QCT07828.1"/>
    </source>
</evidence>
<dbReference type="PANTHER" id="PTHR43390:SF1">
    <property type="entry name" value="CHLOROPLAST PROCESSING PEPTIDASE"/>
    <property type="match status" value="1"/>
</dbReference>
<name>A0A4P8Y3B9_9FIRM</name>
<organism evidence="10 11">
    <name type="scientific">Ruminococcus bovis</name>
    <dbReference type="NCBI Taxonomy" id="2564099"/>
    <lineage>
        <taxon>Bacteria</taxon>
        <taxon>Bacillati</taxon>
        <taxon>Bacillota</taxon>
        <taxon>Clostridia</taxon>
        <taxon>Eubacteriales</taxon>
        <taxon>Oscillospiraceae</taxon>
        <taxon>Ruminococcus</taxon>
    </lineage>
</organism>
<dbReference type="InterPro" id="IPR036286">
    <property type="entry name" value="LexA/Signal_pep-like_sf"/>
</dbReference>
<dbReference type="SUPFAM" id="SSF51306">
    <property type="entry name" value="LexA/Signal peptidase"/>
    <property type="match status" value="1"/>
</dbReference>
<comment type="subcellular location">
    <subcellularLocation>
        <location evidence="2">Cell membrane</location>
        <topology evidence="2">Single-pass type II membrane protein</topology>
    </subcellularLocation>
    <subcellularLocation>
        <location evidence="8">Membrane</location>
        <topology evidence="8">Single-pass type II membrane protein</topology>
    </subcellularLocation>
</comment>
<dbReference type="CDD" id="cd06530">
    <property type="entry name" value="S26_SPase_I"/>
    <property type="match status" value="1"/>
</dbReference>
<feature type="active site" evidence="7">
    <location>
        <position position="47"/>
    </location>
</feature>
<dbReference type="PRINTS" id="PR00727">
    <property type="entry name" value="LEADERPTASE"/>
</dbReference>
<keyword evidence="6 8" id="KW-0378">Hydrolase</keyword>
<evidence type="ECO:0000256" key="2">
    <source>
        <dbReference type="ARBA" id="ARBA00004401"/>
    </source>
</evidence>
<evidence type="ECO:0000256" key="6">
    <source>
        <dbReference type="ARBA" id="ARBA00022801"/>
    </source>
</evidence>
<feature type="transmembrane region" description="Helical" evidence="8">
    <location>
        <begin position="23"/>
        <end position="41"/>
    </location>
</feature>
<comment type="similarity">
    <text evidence="3 8">Belongs to the peptidase S26 family.</text>
</comment>